<accession>A0A2N5JD83</accession>
<dbReference type="SFLD" id="SFLDG01129">
    <property type="entry name" value="C1.5:_HAD__Beta-PGM__Phosphata"/>
    <property type="match status" value="1"/>
</dbReference>
<dbReference type="SUPFAM" id="SSF56784">
    <property type="entry name" value="HAD-like"/>
    <property type="match status" value="1"/>
</dbReference>
<keyword evidence="2" id="KW-1185">Reference proteome</keyword>
<dbReference type="Proteomes" id="UP000235050">
    <property type="component" value="Unassembled WGS sequence"/>
</dbReference>
<dbReference type="Pfam" id="PF00702">
    <property type="entry name" value="Hydrolase"/>
    <property type="match status" value="1"/>
</dbReference>
<dbReference type="SFLD" id="SFLDS00003">
    <property type="entry name" value="Haloacid_Dehalogenase"/>
    <property type="match status" value="1"/>
</dbReference>
<dbReference type="CDD" id="cd07505">
    <property type="entry name" value="HAD_BPGM-like"/>
    <property type="match status" value="1"/>
</dbReference>
<reference evidence="1 2" key="1">
    <citation type="submission" date="2017-07" db="EMBL/GenBank/DDBJ databases">
        <title>Bifidobacterium novel species.</title>
        <authorList>
            <person name="Lugli G.A."/>
            <person name="Milani C."/>
            <person name="Duranti S."/>
            <person name="Mangifesta M."/>
        </authorList>
    </citation>
    <scope>NUCLEOTIDE SEQUENCE [LARGE SCALE GENOMIC DNA]</scope>
    <source>
        <strain evidence="2">Uis1B</strain>
    </source>
</reference>
<evidence type="ECO:0000313" key="1">
    <source>
        <dbReference type="EMBL" id="PLS32151.1"/>
    </source>
</evidence>
<comment type="caution">
    <text evidence="1">The sequence shown here is derived from an EMBL/GenBank/DDBJ whole genome shotgun (WGS) entry which is preliminary data.</text>
</comment>
<dbReference type="InterPro" id="IPR023198">
    <property type="entry name" value="PGP-like_dom2"/>
</dbReference>
<dbReference type="InterPro" id="IPR006439">
    <property type="entry name" value="HAD-SF_hydro_IA"/>
</dbReference>
<dbReference type="InterPro" id="IPR023214">
    <property type="entry name" value="HAD_sf"/>
</dbReference>
<dbReference type="InterPro" id="IPR051806">
    <property type="entry name" value="HAD-like_SPP"/>
</dbReference>
<dbReference type="InterPro" id="IPR036412">
    <property type="entry name" value="HAD-like_sf"/>
</dbReference>
<name>A0A2N5JD83_9BIFI</name>
<dbReference type="Gene3D" id="3.40.50.1000">
    <property type="entry name" value="HAD superfamily/HAD-like"/>
    <property type="match status" value="1"/>
</dbReference>
<dbReference type="AlphaFoldDB" id="A0A2N5JD83"/>
<dbReference type="NCBIfam" id="TIGR01509">
    <property type="entry name" value="HAD-SF-IA-v3"/>
    <property type="match status" value="1"/>
</dbReference>
<proteinExistence type="predicted"/>
<dbReference type="RefSeq" id="WP_101614398.1">
    <property type="nucleotide sequence ID" value="NZ_NMWU01000001.1"/>
</dbReference>
<evidence type="ECO:0000313" key="2">
    <source>
        <dbReference type="Proteomes" id="UP000235050"/>
    </source>
</evidence>
<dbReference type="PANTHER" id="PTHR43481:SF4">
    <property type="entry name" value="GLYCEROL-1-PHOSPHATE PHOSPHOHYDROLASE 1-RELATED"/>
    <property type="match status" value="1"/>
</dbReference>
<dbReference type="OrthoDB" id="9797743at2"/>
<sequence length="240" mass="26175">MIQDRNHAVNGAEPKLPRAVFWDMDGTLIDSEPIWHEAEIWYAERHGGEWSDEMGWKITGTPVPKVAQMMINRGTKMNVEELTQGLIDFVAAREIERMPWIPGGVELVKACADAGIPNVLVTASPRKMAEALLAQAPEGAFVGFVCGDDVKEKKPHPAPYLAAAKVVGIDPHSEPMKECVAVEDSETGLQSAVASGATTIAITGYMRSQPKNGPQFASIKYYEGMTPETLGDFVRRRLGV</sequence>
<dbReference type="EMBL" id="NMWU01000001">
    <property type="protein sequence ID" value="PLS32151.1"/>
    <property type="molecule type" value="Genomic_DNA"/>
</dbReference>
<protein>
    <submittedName>
        <fullName evidence="1">Haloacid dehalogenase</fullName>
    </submittedName>
</protein>
<dbReference type="GO" id="GO:0050308">
    <property type="term" value="F:sugar-phosphatase activity"/>
    <property type="evidence" value="ECO:0007669"/>
    <property type="project" value="TreeGrafter"/>
</dbReference>
<gene>
    <name evidence="1" type="ORF">Uis1B_0033</name>
</gene>
<dbReference type="PANTHER" id="PTHR43481">
    <property type="entry name" value="FRUCTOSE-1-PHOSPHATE PHOSPHATASE"/>
    <property type="match status" value="1"/>
</dbReference>
<dbReference type="Gene3D" id="1.10.150.240">
    <property type="entry name" value="Putative phosphatase, domain 2"/>
    <property type="match status" value="1"/>
</dbReference>
<organism evidence="1 2">
    <name type="scientific">Bifidobacterium margollesii</name>
    <dbReference type="NCBI Taxonomy" id="2020964"/>
    <lineage>
        <taxon>Bacteria</taxon>
        <taxon>Bacillati</taxon>
        <taxon>Actinomycetota</taxon>
        <taxon>Actinomycetes</taxon>
        <taxon>Bifidobacteriales</taxon>
        <taxon>Bifidobacteriaceae</taxon>
        <taxon>Bifidobacterium</taxon>
    </lineage>
</organism>